<accession>A0A2M9A450</accession>
<organism evidence="1 2">
    <name type="scientific">Hallerella succinigenes</name>
    <dbReference type="NCBI Taxonomy" id="1896222"/>
    <lineage>
        <taxon>Bacteria</taxon>
        <taxon>Pseudomonadati</taxon>
        <taxon>Fibrobacterota</taxon>
        <taxon>Fibrobacteria</taxon>
        <taxon>Fibrobacterales</taxon>
        <taxon>Fibrobacteraceae</taxon>
        <taxon>Hallerella</taxon>
    </lineage>
</organism>
<protein>
    <submittedName>
        <fullName evidence="1">Uncharacterized protein</fullName>
    </submittedName>
</protein>
<dbReference type="OrthoDB" id="9791122at2"/>
<comment type="caution">
    <text evidence="1">The sequence shown here is derived from an EMBL/GenBank/DDBJ whole genome shotgun (WGS) entry which is preliminary data.</text>
</comment>
<name>A0A2M9A450_9BACT</name>
<evidence type="ECO:0000313" key="1">
    <source>
        <dbReference type="EMBL" id="PJJ40491.1"/>
    </source>
</evidence>
<gene>
    <name evidence="1" type="ORF">BGX16_0417</name>
</gene>
<keyword evidence="2" id="KW-1185">Reference proteome</keyword>
<evidence type="ECO:0000313" key="2">
    <source>
        <dbReference type="Proteomes" id="UP000231134"/>
    </source>
</evidence>
<proteinExistence type="predicted"/>
<sequence length="118" mass="13308">MEIILQIPPQPLTLNEARSMTVLGMDFQNAIITEARDGKLPAQIRFTENDPFPWGQLLQKLAVLWQLSQNDAISKDFRLKNKLPQQIVDLLPQVAEKDSLNVLKQLGSAGFICAFSKF</sequence>
<dbReference type="RefSeq" id="WP_100424564.1">
    <property type="nucleotide sequence ID" value="NZ_JAXFBG010000037.1"/>
</dbReference>
<reference evidence="1 2" key="1">
    <citation type="submission" date="2017-11" db="EMBL/GenBank/DDBJ databases">
        <title>Animal gut microbial communities from fecal samples from Wisconsin, USA.</title>
        <authorList>
            <person name="Neumann A."/>
        </authorList>
    </citation>
    <scope>NUCLEOTIDE SEQUENCE [LARGE SCALE GENOMIC DNA]</scope>
    <source>
        <strain evidence="1 2">UWS3</strain>
    </source>
</reference>
<dbReference type="Proteomes" id="UP000231134">
    <property type="component" value="Unassembled WGS sequence"/>
</dbReference>
<dbReference type="AlphaFoldDB" id="A0A2M9A450"/>
<dbReference type="EMBL" id="PGEX01000001">
    <property type="protein sequence ID" value="PJJ40491.1"/>
    <property type="molecule type" value="Genomic_DNA"/>
</dbReference>